<accession>A0A061JRR4</accession>
<dbReference type="Gene3D" id="3.30.70.270">
    <property type="match status" value="1"/>
</dbReference>
<dbReference type="GO" id="GO:1902201">
    <property type="term" value="P:negative regulation of bacterial-type flagellum-dependent cell motility"/>
    <property type="evidence" value="ECO:0007669"/>
    <property type="project" value="TreeGrafter"/>
</dbReference>
<dbReference type="SUPFAM" id="SSF55785">
    <property type="entry name" value="PYP-like sensor domain (PAS domain)"/>
    <property type="match status" value="1"/>
</dbReference>
<dbReference type="NCBIfam" id="TIGR00229">
    <property type="entry name" value="sensory_box"/>
    <property type="match status" value="1"/>
</dbReference>
<comment type="subcellular location">
    <subcellularLocation>
        <location evidence="2">Cell inner membrane</location>
    </subcellularLocation>
</comment>
<evidence type="ECO:0000256" key="1">
    <source>
        <dbReference type="ARBA" id="ARBA00001946"/>
    </source>
</evidence>
<dbReference type="OrthoDB" id="9812260at2"/>
<protein>
    <recommendedName>
        <fullName evidence="3">diguanylate cyclase</fullName>
        <ecNumber evidence="3">2.7.7.65</ecNumber>
    </recommendedName>
</protein>
<feature type="domain" description="PAS" evidence="5">
    <location>
        <begin position="40"/>
        <end position="113"/>
    </location>
</feature>
<dbReference type="InterPro" id="IPR050469">
    <property type="entry name" value="Diguanylate_Cyclase"/>
</dbReference>
<dbReference type="InterPro" id="IPR001610">
    <property type="entry name" value="PAC"/>
</dbReference>
<evidence type="ECO:0000259" key="6">
    <source>
        <dbReference type="PROSITE" id="PS50113"/>
    </source>
</evidence>
<dbReference type="InterPro" id="IPR029787">
    <property type="entry name" value="Nucleotide_cyclase"/>
</dbReference>
<comment type="caution">
    <text evidence="8">The sequence shown here is derived from an EMBL/GenBank/DDBJ whole genome shotgun (WGS) entry which is preliminary data.</text>
</comment>
<dbReference type="EC" id="2.7.7.65" evidence="3"/>
<evidence type="ECO:0000256" key="4">
    <source>
        <dbReference type="ARBA" id="ARBA00034247"/>
    </source>
</evidence>
<dbReference type="SUPFAM" id="SSF55073">
    <property type="entry name" value="Nucleotide cyclase"/>
    <property type="match status" value="1"/>
</dbReference>
<dbReference type="InterPro" id="IPR035965">
    <property type="entry name" value="PAS-like_dom_sf"/>
</dbReference>
<dbReference type="GO" id="GO:0052621">
    <property type="term" value="F:diguanylate cyclase activity"/>
    <property type="evidence" value="ECO:0007669"/>
    <property type="project" value="UniProtKB-EC"/>
</dbReference>
<evidence type="ECO:0000313" key="9">
    <source>
        <dbReference type="Proteomes" id="UP000026923"/>
    </source>
</evidence>
<dbReference type="CDD" id="cd01949">
    <property type="entry name" value="GGDEF"/>
    <property type="match status" value="1"/>
</dbReference>
<evidence type="ECO:0000259" key="5">
    <source>
        <dbReference type="PROSITE" id="PS50112"/>
    </source>
</evidence>
<dbReference type="EMBL" id="AMCZ02000004">
    <property type="protein sequence ID" value="EWC42382.1"/>
    <property type="molecule type" value="Genomic_DNA"/>
</dbReference>
<evidence type="ECO:0000259" key="7">
    <source>
        <dbReference type="PROSITE" id="PS50887"/>
    </source>
</evidence>
<gene>
    <name evidence="8" type="ORF">B597_005185</name>
</gene>
<evidence type="ECO:0000313" key="8">
    <source>
        <dbReference type="EMBL" id="EWC42382.1"/>
    </source>
</evidence>
<evidence type="ECO:0000256" key="3">
    <source>
        <dbReference type="ARBA" id="ARBA00012528"/>
    </source>
</evidence>
<proteinExistence type="predicted"/>
<dbReference type="GO" id="GO:0043709">
    <property type="term" value="P:cell adhesion involved in single-species biofilm formation"/>
    <property type="evidence" value="ECO:0007669"/>
    <property type="project" value="TreeGrafter"/>
</dbReference>
<dbReference type="NCBIfam" id="TIGR00254">
    <property type="entry name" value="GGDEF"/>
    <property type="match status" value="1"/>
</dbReference>
<dbReference type="SMART" id="SM00267">
    <property type="entry name" value="GGDEF"/>
    <property type="match status" value="1"/>
</dbReference>
<dbReference type="PROSITE" id="PS50113">
    <property type="entry name" value="PAC"/>
    <property type="match status" value="1"/>
</dbReference>
<dbReference type="PROSITE" id="PS50112">
    <property type="entry name" value="PAS"/>
    <property type="match status" value="1"/>
</dbReference>
<comment type="catalytic activity">
    <reaction evidence="4">
        <text>2 GTP = 3',3'-c-di-GMP + 2 diphosphate</text>
        <dbReference type="Rhea" id="RHEA:24898"/>
        <dbReference type="ChEBI" id="CHEBI:33019"/>
        <dbReference type="ChEBI" id="CHEBI:37565"/>
        <dbReference type="ChEBI" id="CHEBI:58805"/>
        <dbReference type="EC" id="2.7.7.65"/>
    </reaction>
</comment>
<dbReference type="InterPro" id="IPR000160">
    <property type="entry name" value="GGDEF_dom"/>
</dbReference>
<feature type="domain" description="GGDEF" evidence="7">
    <location>
        <begin position="201"/>
        <end position="333"/>
    </location>
</feature>
<dbReference type="GO" id="GO:0005886">
    <property type="term" value="C:plasma membrane"/>
    <property type="evidence" value="ECO:0007669"/>
    <property type="project" value="UniProtKB-SubCell"/>
</dbReference>
<reference evidence="8 9" key="1">
    <citation type="journal article" date="2013" name="Genome Announc.">
        <title>Draft Genome of the Nitrogen-Fixing Bacterium Pseudomonas stutzeri Strain KOS6 Isolated from Industrial Hydrocarbon Sludge.</title>
        <authorList>
            <person name="Grigoryeva T.V."/>
            <person name="Laikov A.V."/>
            <person name="Naumova R.P."/>
            <person name="Manolov A.I."/>
            <person name="Larin A.K."/>
            <person name="Karpova I.Y."/>
            <person name="Semashko T.A."/>
            <person name="Alexeev D.G."/>
            <person name="Kostryukova E.S."/>
            <person name="Muller R."/>
            <person name="Govorun V.M."/>
        </authorList>
    </citation>
    <scope>NUCLEOTIDE SEQUENCE [LARGE SCALE GENOMIC DNA]</scope>
    <source>
        <strain evidence="8 9">KOS6</strain>
    </source>
</reference>
<dbReference type="InterPro" id="IPR013655">
    <property type="entry name" value="PAS_fold_3"/>
</dbReference>
<dbReference type="Pfam" id="PF00990">
    <property type="entry name" value="GGDEF"/>
    <property type="match status" value="1"/>
</dbReference>
<dbReference type="InterPro" id="IPR000700">
    <property type="entry name" value="PAS-assoc_C"/>
</dbReference>
<feature type="domain" description="PAC" evidence="6">
    <location>
        <begin position="116"/>
        <end position="169"/>
    </location>
</feature>
<dbReference type="PANTHER" id="PTHR45138:SF9">
    <property type="entry name" value="DIGUANYLATE CYCLASE DGCM-RELATED"/>
    <property type="match status" value="1"/>
</dbReference>
<dbReference type="HOGENOM" id="CLU_000445_11_4_6"/>
<dbReference type="PANTHER" id="PTHR45138">
    <property type="entry name" value="REGULATORY COMPONENTS OF SENSORY TRANSDUCTION SYSTEM"/>
    <property type="match status" value="1"/>
</dbReference>
<evidence type="ECO:0000256" key="2">
    <source>
        <dbReference type="ARBA" id="ARBA00004533"/>
    </source>
</evidence>
<dbReference type="InterPro" id="IPR000014">
    <property type="entry name" value="PAS"/>
</dbReference>
<dbReference type="PROSITE" id="PS50887">
    <property type="entry name" value="GGDEF"/>
    <property type="match status" value="1"/>
</dbReference>
<dbReference type="Pfam" id="PF08447">
    <property type="entry name" value="PAS_3"/>
    <property type="match status" value="1"/>
</dbReference>
<dbReference type="RefSeq" id="WP_003291895.1">
    <property type="nucleotide sequence ID" value="NZ_KK020676.1"/>
</dbReference>
<dbReference type="Gene3D" id="3.30.450.20">
    <property type="entry name" value="PAS domain"/>
    <property type="match status" value="1"/>
</dbReference>
<dbReference type="CDD" id="cd00130">
    <property type="entry name" value="PAS"/>
    <property type="match status" value="1"/>
</dbReference>
<dbReference type="eggNOG" id="COG2202">
    <property type="taxonomic scope" value="Bacteria"/>
</dbReference>
<sequence length="333" mass="37109">MQLASNQGDAGGTGMLPGGDPQTVLALMHARAEVARLGEREQLFSTLLGGVNAVLWAFDWQAQRMIYVSPAYERIFGRSPALLLADYGEWRNAIYPDDLEYAQKSMLAVLDEGAVETREYRIIRGDGQLRWLSDKCFLGRRAEHGHGPIIVGIAEDITEKKQLEGELQRLATTDVLTQSSNRRHFFECARAEFERARQFASPLAFLLLDIDDFKRINDTHGHQMGDQVLQRVARCGASVLRQSDLFGRIGGEEFAAVLPGCQPDLAEQIAERLQREIERVVFTADNAERFRVTASLGLTYLKASDSDLSTVFARADTAMYTAKRLGKNQVIVG</sequence>
<name>A0A061JRR4_STUST</name>
<dbReference type="SMART" id="SM00086">
    <property type="entry name" value="PAC"/>
    <property type="match status" value="1"/>
</dbReference>
<dbReference type="FunFam" id="3.30.70.270:FF:000001">
    <property type="entry name" value="Diguanylate cyclase domain protein"/>
    <property type="match status" value="1"/>
</dbReference>
<dbReference type="AlphaFoldDB" id="A0A061JRR4"/>
<comment type="cofactor">
    <cofactor evidence="1">
        <name>Mg(2+)</name>
        <dbReference type="ChEBI" id="CHEBI:18420"/>
    </cofactor>
</comment>
<organism evidence="8 9">
    <name type="scientific">Stutzerimonas stutzeri KOS6</name>
    <dbReference type="NCBI Taxonomy" id="1218352"/>
    <lineage>
        <taxon>Bacteria</taxon>
        <taxon>Pseudomonadati</taxon>
        <taxon>Pseudomonadota</taxon>
        <taxon>Gammaproteobacteria</taxon>
        <taxon>Pseudomonadales</taxon>
        <taxon>Pseudomonadaceae</taxon>
        <taxon>Stutzerimonas</taxon>
    </lineage>
</organism>
<dbReference type="Proteomes" id="UP000026923">
    <property type="component" value="Unassembled WGS sequence"/>
</dbReference>
<dbReference type="eggNOG" id="COG2199">
    <property type="taxonomic scope" value="Bacteria"/>
</dbReference>
<dbReference type="InterPro" id="IPR043128">
    <property type="entry name" value="Rev_trsase/Diguanyl_cyclase"/>
</dbReference>